<name>A0A0F9PGN6_9ZZZZ</name>
<sequence>MKYIPVKKEEWINPDGEARTVVAFIPEVKDKNFIKVYKLFTSQVLEDLEYLNGALSLLFWFMDKVQDLMVNDDPIVYLEAKNVEKELQVSRTTLYKYLKLLKDKDYIEQIQNRSHVYRVNPSMIFKGTLDKKFKNNRTGQGFSGLIRSHSNKEQDE</sequence>
<reference evidence="2" key="1">
    <citation type="journal article" date="2015" name="Nature">
        <title>Complex archaea that bridge the gap between prokaryotes and eukaryotes.</title>
        <authorList>
            <person name="Spang A."/>
            <person name="Saw J.H."/>
            <person name="Jorgensen S.L."/>
            <person name="Zaremba-Niedzwiedzka K."/>
            <person name="Martijn J."/>
            <person name="Lind A.E."/>
            <person name="van Eijk R."/>
            <person name="Schleper C."/>
            <person name="Guy L."/>
            <person name="Ettema T.J."/>
        </authorList>
    </citation>
    <scope>NUCLEOTIDE SEQUENCE</scope>
</reference>
<dbReference type="InterPro" id="IPR036388">
    <property type="entry name" value="WH-like_DNA-bd_sf"/>
</dbReference>
<dbReference type="Pfam" id="PF05732">
    <property type="entry name" value="RepL"/>
    <property type="match status" value="1"/>
</dbReference>
<organism evidence="2">
    <name type="scientific">marine sediment metagenome</name>
    <dbReference type="NCBI Taxonomy" id="412755"/>
    <lineage>
        <taxon>unclassified sequences</taxon>
        <taxon>metagenomes</taxon>
        <taxon>ecological metagenomes</taxon>
    </lineage>
</organism>
<dbReference type="EMBL" id="LAZR01005403">
    <property type="protein sequence ID" value="KKN00206.1"/>
    <property type="molecule type" value="Genomic_DNA"/>
</dbReference>
<evidence type="ECO:0000313" key="2">
    <source>
        <dbReference type="EMBL" id="KKN00206.1"/>
    </source>
</evidence>
<dbReference type="InterPro" id="IPR036390">
    <property type="entry name" value="WH_DNA-bd_sf"/>
</dbReference>
<gene>
    <name evidence="2" type="ORF">LCGC14_1140160</name>
</gene>
<dbReference type="AlphaFoldDB" id="A0A0F9PGN6"/>
<proteinExistence type="predicted"/>
<dbReference type="Gene3D" id="1.10.10.10">
    <property type="entry name" value="Winged helix-like DNA-binding domain superfamily/Winged helix DNA-binding domain"/>
    <property type="match status" value="1"/>
</dbReference>
<dbReference type="GO" id="GO:0006260">
    <property type="term" value="P:DNA replication"/>
    <property type="evidence" value="ECO:0007669"/>
    <property type="project" value="InterPro"/>
</dbReference>
<dbReference type="InterPro" id="IPR008813">
    <property type="entry name" value="Plasmid_replication_RepL"/>
</dbReference>
<protein>
    <recommendedName>
        <fullName evidence="1">Plasmid replication protein RepL domain-containing protein</fullName>
    </recommendedName>
</protein>
<evidence type="ECO:0000259" key="1">
    <source>
        <dbReference type="Pfam" id="PF05732"/>
    </source>
</evidence>
<feature type="domain" description="Plasmid replication protein RepL" evidence="1">
    <location>
        <begin position="12"/>
        <end position="132"/>
    </location>
</feature>
<dbReference type="GO" id="GO:0006276">
    <property type="term" value="P:plasmid maintenance"/>
    <property type="evidence" value="ECO:0007669"/>
    <property type="project" value="InterPro"/>
</dbReference>
<dbReference type="SUPFAM" id="SSF46785">
    <property type="entry name" value="Winged helix' DNA-binding domain"/>
    <property type="match status" value="1"/>
</dbReference>
<accession>A0A0F9PGN6</accession>
<comment type="caution">
    <text evidence="2">The sequence shown here is derived from an EMBL/GenBank/DDBJ whole genome shotgun (WGS) entry which is preliminary data.</text>
</comment>